<dbReference type="EMBL" id="PGTM01000083">
    <property type="protein sequence ID" value="PJF36059.1"/>
    <property type="molecule type" value="Genomic_DNA"/>
</dbReference>
<dbReference type="Proteomes" id="UP000229681">
    <property type="component" value="Unassembled WGS sequence"/>
</dbReference>
<keyword evidence="1" id="KW-0067">ATP-binding</keyword>
<proteinExistence type="predicted"/>
<sequence length="294" mass="33367">MLVLKIPEKVNDGFYDYARLFKLWQRLNRETEAQEIELDFTDCVFFRQNGVAFVLGLARLAQSKGMQLSVKQPKKQEVWLNLEKNGFAAALGLPHSSLSSTAVPVREDRSKNEPEFIEYLKNYWLRDERVRLSDALKGVIISTVLEAYVNVFDHARSPIGAFTCGQFYPHLNEIVLTLVDFGIGIPATVRARRGQPDLSAREAMSWVFQDGNTTQAGPRGNGLKILKEFVKLNQGSLDIYSEDCHGCIDKNGENFQTRRANFTGTIVQIRLKSDQACYKLSDEPTADDAEEWFF</sequence>
<dbReference type="InterPro" id="IPR036890">
    <property type="entry name" value="HATPase_C_sf"/>
</dbReference>
<dbReference type="SUPFAM" id="SSF55874">
    <property type="entry name" value="ATPase domain of HSP90 chaperone/DNA topoisomerase II/histidine kinase"/>
    <property type="match status" value="1"/>
</dbReference>
<evidence type="ECO:0000313" key="1">
    <source>
        <dbReference type="EMBL" id="PJF36059.1"/>
    </source>
</evidence>
<name>A0A2M8PET1_9CHLR</name>
<organism evidence="1 2">
    <name type="scientific">Candidatus Thermofonsia Clade 1 bacterium</name>
    <dbReference type="NCBI Taxonomy" id="2364210"/>
    <lineage>
        <taxon>Bacteria</taxon>
        <taxon>Bacillati</taxon>
        <taxon>Chloroflexota</taxon>
        <taxon>Candidatus Thermofontia</taxon>
        <taxon>Candidatus Thermofonsia Clade 1</taxon>
    </lineage>
</organism>
<evidence type="ECO:0000313" key="2">
    <source>
        <dbReference type="Proteomes" id="UP000229681"/>
    </source>
</evidence>
<comment type="caution">
    <text evidence="1">The sequence shown here is derived from an EMBL/GenBank/DDBJ whole genome shotgun (WGS) entry which is preliminary data.</text>
</comment>
<keyword evidence="1" id="KW-0547">Nucleotide-binding</keyword>
<dbReference type="Gene3D" id="3.30.565.10">
    <property type="entry name" value="Histidine kinase-like ATPase, C-terminal domain"/>
    <property type="match status" value="1"/>
</dbReference>
<accession>A0A2M8PET1</accession>
<dbReference type="AlphaFoldDB" id="A0A2M8PET1"/>
<dbReference type="GO" id="GO:0005524">
    <property type="term" value="F:ATP binding"/>
    <property type="evidence" value="ECO:0007669"/>
    <property type="project" value="UniProtKB-KW"/>
</dbReference>
<protein>
    <submittedName>
        <fullName evidence="1">ATP-binding protein</fullName>
    </submittedName>
</protein>
<gene>
    <name evidence="1" type="ORF">CUN49_07390</name>
</gene>
<reference evidence="1 2" key="1">
    <citation type="submission" date="2017-11" db="EMBL/GenBank/DDBJ databases">
        <title>Evolution of Phototrophy in the Chloroflexi Phylum Driven by Horizontal Gene Transfer.</title>
        <authorList>
            <person name="Ward L.M."/>
            <person name="Hemp J."/>
            <person name="Shih P.M."/>
            <person name="Mcglynn S.E."/>
            <person name="Fischer W."/>
        </authorList>
    </citation>
    <scope>NUCLEOTIDE SEQUENCE [LARGE SCALE GENOMIC DNA]</scope>
    <source>
        <strain evidence="1">JP3_13</strain>
    </source>
</reference>